<dbReference type="PROSITE" id="PS00874">
    <property type="entry name" value="T2SP_F"/>
    <property type="match status" value="1"/>
</dbReference>
<keyword evidence="7 10" id="KW-1133">Transmembrane helix</keyword>
<organism evidence="12 13">
    <name type="scientific">Endozoicomonas gorgoniicola</name>
    <dbReference type="NCBI Taxonomy" id="1234144"/>
    <lineage>
        <taxon>Bacteria</taxon>
        <taxon>Pseudomonadati</taxon>
        <taxon>Pseudomonadota</taxon>
        <taxon>Gammaproteobacteria</taxon>
        <taxon>Oceanospirillales</taxon>
        <taxon>Endozoicomonadaceae</taxon>
        <taxon>Endozoicomonas</taxon>
    </lineage>
</organism>
<dbReference type="PRINTS" id="PR00812">
    <property type="entry name" value="BCTERIALGSPF"/>
</dbReference>
<evidence type="ECO:0000313" key="13">
    <source>
        <dbReference type="Proteomes" id="UP001209854"/>
    </source>
</evidence>
<feature type="domain" description="Type II secretion system protein GspF" evidence="11">
    <location>
        <begin position="70"/>
        <end position="192"/>
    </location>
</feature>
<dbReference type="InterPro" id="IPR018076">
    <property type="entry name" value="T2SS_GspF_dom"/>
</dbReference>
<reference evidence="12 13" key="1">
    <citation type="submission" date="2022-10" db="EMBL/GenBank/DDBJ databases">
        <title>High-quality genome sequences of two octocoral-associated bacteria, Endozoicomonas euniceicola EF212 and Endozoicomonas gorgoniicola PS125.</title>
        <authorList>
            <person name="Chiou Y.-J."/>
            <person name="Chen Y.-H."/>
        </authorList>
    </citation>
    <scope>NUCLEOTIDE SEQUENCE [LARGE SCALE GENOMIC DNA]</scope>
    <source>
        <strain evidence="12 13">PS125</strain>
    </source>
</reference>
<dbReference type="EMBL" id="JAPFCC010000001">
    <property type="protein sequence ID" value="MCW7554214.1"/>
    <property type="molecule type" value="Genomic_DNA"/>
</dbReference>
<comment type="similarity">
    <text evidence="2 9">Belongs to the GSP F family.</text>
</comment>
<proteinExistence type="inferred from homology"/>
<feature type="domain" description="Type II secretion system protein GspF" evidence="11">
    <location>
        <begin position="273"/>
        <end position="395"/>
    </location>
</feature>
<sequence>MAKTEKQYTFIWKGKDRSGNKQSGEEAGVSANAVKKALRGRGINVSSVSKKLELFSSEKKVKGSDIATMTRQMATMLKCGVPMLDTFELMAEGASNPSIKKILRTLHEDVASGMSFNEALQRQPKYFDTLYCSLVQSGESSGKLDDMLEQLALYREKSESTKKKVKKALTYPVTILVIAGAVTVLLLVKVVPSFESVFSGMGGELPAPTRMVVAMSEYMQANWLFMVATIAAVVFGVKTLCERNRNAARNRDWLVLRLPVIGTILEKSAIARFARTLSTNFAAGVPMIEALDVVAGATGNIIYEEACQKIKHEISGGTALNIAVRNQALFPPLTVQMLKIGDETGAVDELLKNVASIYEEDVDTLVDGLSSMIEPMIMAFLGVVVGGLIIALYLPIFEMGNQV</sequence>
<evidence type="ECO:0000256" key="8">
    <source>
        <dbReference type="ARBA" id="ARBA00023136"/>
    </source>
</evidence>
<dbReference type="InterPro" id="IPR003004">
    <property type="entry name" value="GspF/PilC"/>
</dbReference>
<dbReference type="PANTHER" id="PTHR30012:SF7">
    <property type="entry name" value="PROTEIN TRANSPORT PROTEIN HOFC HOMOLOG"/>
    <property type="match status" value="1"/>
</dbReference>
<keyword evidence="6 9" id="KW-0812">Transmembrane</keyword>
<dbReference type="Gene3D" id="1.20.81.30">
    <property type="entry name" value="Type II secretion system (T2SS), domain F"/>
    <property type="match status" value="2"/>
</dbReference>
<evidence type="ECO:0000256" key="1">
    <source>
        <dbReference type="ARBA" id="ARBA00004429"/>
    </source>
</evidence>
<keyword evidence="5" id="KW-0997">Cell inner membrane</keyword>
<feature type="transmembrane region" description="Helical" evidence="10">
    <location>
        <begin position="168"/>
        <end position="188"/>
    </location>
</feature>
<dbReference type="InterPro" id="IPR001992">
    <property type="entry name" value="T2SS_GspF/T4SS_PilC_CS"/>
</dbReference>
<evidence type="ECO:0000256" key="3">
    <source>
        <dbReference type="ARBA" id="ARBA00022448"/>
    </source>
</evidence>
<keyword evidence="4" id="KW-1003">Cell membrane</keyword>
<dbReference type="InterPro" id="IPR042094">
    <property type="entry name" value="T2SS_GspF_sf"/>
</dbReference>
<feature type="transmembrane region" description="Helical" evidence="10">
    <location>
        <begin position="377"/>
        <end position="397"/>
    </location>
</feature>
<evidence type="ECO:0000256" key="2">
    <source>
        <dbReference type="ARBA" id="ARBA00005745"/>
    </source>
</evidence>
<accession>A0ABT3MXX9</accession>
<dbReference type="RefSeq" id="WP_262563954.1">
    <property type="nucleotide sequence ID" value="NZ_JAPFCC010000001.1"/>
</dbReference>
<evidence type="ECO:0000256" key="7">
    <source>
        <dbReference type="ARBA" id="ARBA00022989"/>
    </source>
</evidence>
<keyword evidence="13" id="KW-1185">Reference proteome</keyword>
<comment type="subcellular location">
    <subcellularLocation>
        <location evidence="1 9">Cell inner membrane</location>
        <topology evidence="1 9">Multi-pass membrane protein</topology>
    </subcellularLocation>
</comment>
<dbReference type="Pfam" id="PF00482">
    <property type="entry name" value="T2SSF"/>
    <property type="match status" value="2"/>
</dbReference>
<evidence type="ECO:0000313" key="12">
    <source>
        <dbReference type="EMBL" id="MCW7554214.1"/>
    </source>
</evidence>
<evidence type="ECO:0000256" key="9">
    <source>
        <dbReference type="RuleBase" id="RU003923"/>
    </source>
</evidence>
<evidence type="ECO:0000256" key="10">
    <source>
        <dbReference type="SAM" id="Phobius"/>
    </source>
</evidence>
<dbReference type="PANTHER" id="PTHR30012">
    <property type="entry name" value="GENERAL SECRETION PATHWAY PROTEIN"/>
    <property type="match status" value="1"/>
</dbReference>
<evidence type="ECO:0000256" key="6">
    <source>
        <dbReference type="ARBA" id="ARBA00022692"/>
    </source>
</evidence>
<evidence type="ECO:0000256" key="5">
    <source>
        <dbReference type="ARBA" id="ARBA00022519"/>
    </source>
</evidence>
<comment type="caution">
    <text evidence="12">The sequence shown here is derived from an EMBL/GenBank/DDBJ whole genome shotgun (WGS) entry which is preliminary data.</text>
</comment>
<evidence type="ECO:0000259" key="11">
    <source>
        <dbReference type="Pfam" id="PF00482"/>
    </source>
</evidence>
<evidence type="ECO:0000256" key="4">
    <source>
        <dbReference type="ARBA" id="ARBA00022475"/>
    </source>
</evidence>
<protein>
    <submittedName>
        <fullName evidence="12">Type II secretion system F family protein</fullName>
    </submittedName>
</protein>
<gene>
    <name evidence="12" type="ORF">NX722_16620</name>
</gene>
<keyword evidence="8 10" id="KW-0472">Membrane</keyword>
<dbReference type="Proteomes" id="UP001209854">
    <property type="component" value="Unassembled WGS sequence"/>
</dbReference>
<keyword evidence="3 9" id="KW-0813">Transport</keyword>
<name>A0ABT3MXX9_9GAMM</name>
<feature type="transmembrane region" description="Helical" evidence="10">
    <location>
        <begin position="221"/>
        <end position="241"/>
    </location>
</feature>